<keyword evidence="1" id="KW-0472">Membrane</keyword>
<keyword evidence="1" id="KW-0812">Transmembrane</keyword>
<reference evidence="2 3" key="1">
    <citation type="submission" date="2019-02" db="EMBL/GenBank/DDBJ databases">
        <authorList>
            <person name="Khodamoradi S."/>
            <person name="Hahnke R.L."/>
            <person name="Kaempfer P."/>
            <person name="Schumann P."/>
            <person name="Rohde M."/>
            <person name="Steinert M."/>
            <person name="Luzhetskyy A."/>
            <person name="Wink J."/>
            <person name="Ruckert C."/>
        </authorList>
    </citation>
    <scope>NUCLEOTIDE SEQUENCE [LARGE SCALE GENOMIC DNA]</scope>
    <source>
        <strain evidence="2 3">M2</strain>
    </source>
</reference>
<dbReference type="RefSeq" id="WP_131098576.1">
    <property type="nucleotide sequence ID" value="NZ_CP036455.1"/>
</dbReference>
<protein>
    <submittedName>
        <fullName evidence="2">Uncharacterized protein</fullName>
    </submittedName>
</protein>
<dbReference type="KEGG" id="strr:EKD16_13030"/>
<feature type="transmembrane region" description="Helical" evidence="1">
    <location>
        <begin position="97"/>
        <end position="119"/>
    </location>
</feature>
<organism evidence="2 3">
    <name type="scientific">Streptomonospora litoralis</name>
    <dbReference type="NCBI Taxonomy" id="2498135"/>
    <lineage>
        <taxon>Bacteria</taxon>
        <taxon>Bacillati</taxon>
        <taxon>Actinomycetota</taxon>
        <taxon>Actinomycetes</taxon>
        <taxon>Streptosporangiales</taxon>
        <taxon>Nocardiopsidaceae</taxon>
        <taxon>Streptomonospora</taxon>
    </lineage>
</organism>
<evidence type="ECO:0000313" key="2">
    <source>
        <dbReference type="EMBL" id="QBI54388.1"/>
    </source>
</evidence>
<dbReference type="EMBL" id="CP036455">
    <property type="protein sequence ID" value="QBI54388.1"/>
    <property type="molecule type" value="Genomic_DNA"/>
</dbReference>
<proteinExistence type="predicted"/>
<feature type="transmembrane region" description="Helical" evidence="1">
    <location>
        <begin position="67"/>
        <end position="85"/>
    </location>
</feature>
<gene>
    <name evidence="2" type="ORF">EKD16_13030</name>
</gene>
<dbReference type="AlphaFoldDB" id="A0A4P6Q1D4"/>
<evidence type="ECO:0000256" key="1">
    <source>
        <dbReference type="SAM" id="Phobius"/>
    </source>
</evidence>
<feature type="transmembrane region" description="Helical" evidence="1">
    <location>
        <begin position="170"/>
        <end position="196"/>
    </location>
</feature>
<dbReference type="OrthoDB" id="3784207at2"/>
<keyword evidence="1" id="KW-1133">Transmembrane helix</keyword>
<sequence length="202" mass="20002" precursor="true">MTTPATPPSASAARTKAAPARPGRRVVAAAVAAALACVGFAAVNVGFEAADRFSQGPYAAYATGLSVMNWLVVALKAAGAAMALLSLVQRPRLPAPAVLAAGLWAAFATLGLYGLGSLVQVAGMATGVRGSPADVDVWGLAYVAFFLLMAGAFGVVAVSHTRRRGVPVRFAVLGALGAPLALGALLVGIPALLAAAGVMPAL</sequence>
<dbReference type="Proteomes" id="UP000292235">
    <property type="component" value="Chromosome"/>
</dbReference>
<keyword evidence="3" id="KW-1185">Reference proteome</keyword>
<evidence type="ECO:0000313" key="3">
    <source>
        <dbReference type="Proteomes" id="UP000292235"/>
    </source>
</evidence>
<name>A0A4P6Q1D4_9ACTN</name>
<feature type="transmembrane region" description="Helical" evidence="1">
    <location>
        <begin position="26"/>
        <end position="47"/>
    </location>
</feature>
<accession>A0A4P6Q1D4</accession>
<feature type="transmembrane region" description="Helical" evidence="1">
    <location>
        <begin position="139"/>
        <end position="158"/>
    </location>
</feature>